<keyword evidence="3" id="KW-1185">Reference proteome</keyword>
<name>A0ABV0YC99_9TELE</name>
<keyword evidence="1" id="KW-1133">Transmembrane helix</keyword>
<evidence type="ECO:0000256" key="1">
    <source>
        <dbReference type="SAM" id="Phobius"/>
    </source>
</evidence>
<protein>
    <submittedName>
        <fullName evidence="2">Uncharacterized protein</fullName>
    </submittedName>
</protein>
<accession>A0ABV0YC99</accession>
<evidence type="ECO:0000313" key="3">
    <source>
        <dbReference type="Proteomes" id="UP001469553"/>
    </source>
</evidence>
<organism evidence="2 3">
    <name type="scientific">Ameca splendens</name>
    <dbReference type="NCBI Taxonomy" id="208324"/>
    <lineage>
        <taxon>Eukaryota</taxon>
        <taxon>Metazoa</taxon>
        <taxon>Chordata</taxon>
        <taxon>Craniata</taxon>
        <taxon>Vertebrata</taxon>
        <taxon>Euteleostomi</taxon>
        <taxon>Actinopterygii</taxon>
        <taxon>Neopterygii</taxon>
        <taxon>Teleostei</taxon>
        <taxon>Neoteleostei</taxon>
        <taxon>Acanthomorphata</taxon>
        <taxon>Ovalentaria</taxon>
        <taxon>Atherinomorphae</taxon>
        <taxon>Cyprinodontiformes</taxon>
        <taxon>Goodeidae</taxon>
        <taxon>Ameca</taxon>
    </lineage>
</organism>
<dbReference type="EMBL" id="JAHRIP010028936">
    <property type="protein sequence ID" value="MEQ2291274.1"/>
    <property type="molecule type" value="Genomic_DNA"/>
</dbReference>
<proteinExistence type="predicted"/>
<gene>
    <name evidence="2" type="ORF">AMECASPLE_011799</name>
</gene>
<keyword evidence="1" id="KW-0812">Transmembrane</keyword>
<comment type="caution">
    <text evidence="2">The sequence shown here is derived from an EMBL/GenBank/DDBJ whole genome shotgun (WGS) entry which is preliminary data.</text>
</comment>
<dbReference type="Proteomes" id="UP001469553">
    <property type="component" value="Unassembled WGS sequence"/>
</dbReference>
<feature type="transmembrane region" description="Helical" evidence="1">
    <location>
        <begin position="61"/>
        <end position="89"/>
    </location>
</feature>
<evidence type="ECO:0000313" key="2">
    <source>
        <dbReference type="EMBL" id="MEQ2291274.1"/>
    </source>
</evidence>
<reference evidence="2 3" key="1">
    <citation type="submission" date="2021-06" db="EMBL/GenBank/DDBJ databases">
        <authorList>
            <person name="Palmer J.M."/>
        </authorList>
    </citation>
    <scope>NUCLEOTIDE SEQUENCE [LARGE SCALE GENOMIC DNA]</scope>
    <source>
        <strain evidence="2 3">AS_MEX2019</strain>
        <tissue evidence="2">Muscle</tissue>
    </source>
</reference>
<sequence length="131" mass="14897">MAMDEPYLRRNEQPWTNGCICIHLLLCTILLLPPLDALSADSWQLLHLCLPSKSAEQLERGLITVTLLPLTCYYSMFFLSLPALIIGLLHTPVGSKEKPLFLRKPRSAFFKCSKLIVELSCIKTFISMHHK</sequence>
<keyword evidence="1" id="KW-0472">Membrane</keyword>